<accession>A0A4Y9Z7Z9</accession>
<evidence type="ECO:0000313" key="3">
    <source>
        <dbReference type="Proteomes" id="UP000298327"/>
    </source>
</evidence>
<feature type="chain" id="PRO_5021307455" description="Secreted protein" evidence="1">
    <location>
        <begin position="18"/>
        <end position="161"/>
    </location>
</feature>
<reference evidence="2 3" key="1">
    <citation type="submission" date="2019-02" db="EMBL/GenBank/DDBJ databases">
        <title>Genome sequencing of the rare red list fungi Dentipellis fragilis.</title>
        <authorList>
            <person name="Buettner E."/>
            <person name="Kellner H."/>
        </authorList>
    </citation>
    <scope>NUCLEOTIDE SEQUENCE [LARGE SCALE GENOMIC DNA]</scope>
    <source>
        <strain evidence="2 3">DSM 105465</strain>
    </source>
</reference>
<evidence type="ECO:0000256" key="1">
    <source>
        <dbReference type="SAM" id="SignalP"/>
    </source>
</evidence>
<name>A0A4Y9Z7Z9_9AGAM</name>
<feature type="signal peptide" evidence="1">
    <location>
        <begin position="1"/>
        <end position="17"/>
    </location>
</feature>
<sequence length="161" mass="17685">MHLHLILIVSFPSRIHLLPAAFCAQIYTTISRTRLLVAGSHCLRSLGACGAAAIFRLCLSHTHHRLTRTSTPPPYCAFIRTSACAQPPPPLACMLTRPPIVLCAALARAHGFTTSISRAQIWPPPLPPTPFHAVTPPSCLSHRARRIRHAFRIRTLSVTHT</sequence>
<protein>
    <recommendedName>
        <fullName evidence="4">Secreted protein</fullName>
    </recommendedName>
</protein>
<organism evidence="2 3">
    <name type="scientific">Dentipellis fragilis</name>
    <dbReference type="NCBI Taxonomy" id="205917"/>
    <lineage>
        <taxon>Eukaryota</taxon>
        <taxon>Fungi</taxon>
        <taxon>Dikarya</taxon>
        <taxon>Basidiomycota</taxon>
        <taxon>Agaricomycotina</taxon>
        <taxon>Agaricomycetes</taxon>
        <taxon>Russulales</taxon>
        <taxon>Hericiaceae</taxon>
        <taxon>Dentipellis</taxon>
    </lineage>
</organism>
<proteinExistence type="predicted"/>
<gene>
    <name evidence="2" type="ORF">EVG20_g2360</name>
</gene>
<evidence type="ECO:0000313" key="2">
    <source>
        <dbReference type="EMBL" id="TFY70642.1"/>
    </source>
</evidence>
<dbReference type="Proteomes" id="UP000298327">
    <property type="component" value="Unassembled WGS sequence"/>
</dbReference>
<dbReference type="EMBL" id="SEOQ01000090">
    <property type="protein sequence ID" value="TFY70642.1"/>
    <property type="molecule type" value="Genomic_DNA"/>
</dbReference>
<comment type="caution">
    <text evidence="2">The sequence shown here is derived from an EMBL/GenBank/DDBJ whole genome shotgun (WGS) entry which is preliminary data.</text>
</comment>
<evidence type="ECO:0008006" key="4">
    <source>
        <dbReference type="Google" id="ProtNLM"/>
    </source>
</evidence>
<keyword evidence="1" id="KW-0732">Signal</keyword>
<keyword evidence="3" id="KW-1185">Reference proteome</keyword>
<dbReference type="AlphaFoldDB" id="A0A4Y9Z7Z9"/>